<feature type="coiled-coil region" evidence="1">
    <location>
        <begin position="99"/>
        <end position="126"/>
    </location>
</feature>
<gene>
    <name evidence="3" type="ORF">PF005_g13842</name>
</gene>
<reference evidence="3 4" key="1">
    <citation type="submission" date="2018-08" db="EMBL/GenBank/DDBJ databases">
        <title>Genomic investigation of the strawberry pathogen Phytophthora fragariae indicates pathogenicity is determined by transcriptional variation in three key races.</title>
        <authorList>
            <person name="Adams T.M."/>
            <person name="Armitage A.D."/>
            <person name="Sobczyk M.K."/>
            <person name="Bates H.J."/>
            <person name="Dunwell J.M."/>
            <person name="Nellist C.F."/>
            <person name="Harrison R.J."/>
        </authorList>
    </citation>
    <scope>NUCLEOTIDE SEQUENCE [LARGE SCALE GENOMIC DNA]</scope>
    <source>
        <strain evidence="3 4">NOV-27</strain>
    </source>
</reference>
<feature type="compositionally biased region" description="Low complexity" evidence="2">
    <location>
        <begin position="309"/>
        <end position="319"/>
    </location>
</feature>
<name>A0A6A3XKL3_9STRA</name>
<evidence type="ECO:0000256" key="2">
    <source>
        <dbReference type="SAM" id="MobiDB-lite"/>
    </source>
</evidence>
<evidence type="ECO:0000313" key="3">
    <source>
        <dbReference type="EMBL" id="KAE9204308.1"/>
    </source>
</evidence>
<protein>
    <submittedName>
        <fullName evidence="3">Uncharacterized protein</fullName>
    </submittedName>
</protein>
<dbReference type="Proteomes" id="UP000433483">
    <property type="component" value="Unassembled WGS sequence"/>
</dbReference>
<comment type="caution">
    <text evidence="3">The sequence shown here is derived from an EMBL/GenBank/DDBJ whole genome shotgun (WGS) entry which is preliminary data.</text>
</comment>
<feature type="compositionally biased region" description="Low complexity" evidence="2">
    <location>
        <begin position="516"/>
        <end position="530"/>
    </location>
</feature>
<feature type="compositionally biased region" description="Basic residues" evidence="2">
    <location>
        <begin position="447"/>
        <end position="460"/>
    </location>
</feature>
<accession>A0A6A3XKL3</accession>
<dbReference type="EMBL" id="QXGB01000787">
    <property type="protein sequence ID" value="KAE9204308.1"/>
    <property type="molecule type" value="Genomic_DNA"/>
</dbReference>
<evidence type="ECO:0000313" key="4">
    <source>
        <dbReference type="Proteomes" id="UP000433483"/>
    </source>
</evidence>
<feature type="compositionally biased region" description="Basic residues" evidence="2">
    <location>
        <begin position="219"/>
        <end position="252"/>
    </location>
</feature>
<evidence type="ECO:0000256" key="1">
    <source>
        <dbReference type="SAM" id="Coils"/>
    </source>
</evidence>
<feature type="region of interest" description="Disordered" evidence="2">
    <location>
        <begin position="217"/>
        <end position="378"/>
    </location>
</feature>
<feature type="region of interest" description="Disordered" evidence="2">
    <location>
        <begin position="443"/>
        <end position="531"/>
    </location>
</feature>
<feature type="compositionally biased region" description="Polar residues" evidence="2">
    <location>
        <begin position="348"/>
        <end position="358"/>
    </location>
</feature>
<dbReference type="AlphaFoldDB" id="A0A6A3XKL3"/>
<keyword evidence="4" id="KW-1185">Reference proteome</keyword>
<sequence>MEAFNERYFTNLARLMVGLVRCPPLRVDPDLDRRLESARDLDTIVHAVAPGANTPPPANWDTEMEILRVDVRYHRDQLRECEKWLYKETDLHRQAESLCAVVSNERNEAVEEARAIREERDEVSRQAALAAVSLQKSADIIDLLKAQIGKYDKKIEGARTTIRNDRLKIKRGLSDVTSCLKTFHQYLESRQRDRESGCLVDHGTDTALPEGFQALLDQRRKRSSTSPKSKKKRSSSHSKSKGRSSSQHKSRLGKLSVDLRAKASPSAATQGANSAPSSGHAGASPEAIAGSQGPASDQSAPVAPPPSALPAVIVPSSPAGCTPPPSPRRPEASVTSPSSSDPLPATPGTATSVRNSPFDTAVVIPPRRDGRPVRPASTVASLQSKLAVERENASDAMVLGSNPSGSSSSVRSVAGQDAGDGFVYGSPSMTFETMVIGTKACAAKPAKATKTKPAKAKLSKVAKPPKAVKPPRVFKHSVPSRKPISSPSSRALRPEGSPPSRGKTSSAKTSKKHSDSASQQVASAVQVDSSLDPCDVTAQWVQDYTDYHGPRPAAEAEEEDDEVLSEGNLSDASATSGSTKWAGSKHSSLTHAPPVQSDDGAGAEEADDSAGSAAEDEESPDESVSKPPRAAIRLDVLATVATTSK</sequence>
<feature type="region of interest" description="Disordered" evidence="2">
    <location>
        <begin position="543"/>
        <end position="631"/>
    </location>
</feature>
<organism evidence="3 4">
    <name type="scientific">Phytophthora fragariae</name>
    <dbReference type="NCBI Taxonomy" id="53985"/>
    <lineage>
        <taxon>Eukaryota</taxon>
        <taxon>Sar</taxon>
        <taxon>Stramenopiles</taxon>
        <taxon>Oomycota</taxon>
        <taxon>Peronosporomycetes</taxon>
        <taxon>Peronosporales</taxon>
        <taxon>Peronosporaceae</taxon>
        <taxon>Phytophthora</taxon>
    </lineage>
</organism>
<dbReference type="OrthoDB" id="10474212at2759"/>
<feature type="compositionally biased region" description="Low complexity" evidence="2">
    <location>
        <begin position="480"/>
        <end position="489"/>
    </location>
</feature>
<feature type="compositionally biased region" description="Low complexity" evidence="2">
    <location>
        <begin position="271"/>
        <end position="284"/>
    </location>
</feature>
<keyword evidence="1" id="KW-0175">Coiled coil</keyword>
<feature type="compositionally biased region" description="Acidic residues" evidence="2">
    <location>
        <begin position="601"/>
        <end position="621"/>
    </location>
</feature>
<feature type="compositionally biased region" description="Polar residues" evidence="2">
    <location>
        <begin position="567"/>
        <end position="590"/>
    </location>
</feature>
<proteinExistence type="predicted"/>
<feature type="compositionally biased region" description="Acidic residues" evidence="2">
    <location>
        <begin position="555"/>
        <end position="564"/>
    </location>
</feature>